<reference evidence="3" key="1">
    <citation type="submission" date="2016-10" db="EMBL/GenBank/DDBJ databases">
        <authorList>
            <person name="Varghese N."/>
            <person name="Submissions S."/>
        </authorList>
    </citation>
    <scope>NUCLEOTIDE SEQUENCE [LARGE SCALE GENOMIC DNA]</scope>
    <source>
        <strain evidence="3">UNC178MFTsu3.1</strain>
    </source>
</reference>
<gene>
    <name evidence="2" type="ORF">SAMN02799615_03647</name>
</gene>
<dbReference type="Proteomes" id="UP000199477">
    <property type="component" value="Unassembled WGS sequence"/>
</dbReference>
<dbReference type="AlphaFoldDB" id="A0A1I2IYY7"/>
<dbReference type="STRING" id="500610.SAMN02799615_03647"/>
<organism evidence="2 3">
    <name type="scientific">Dyella marensis</name>
    <dbReference type="NCBI Taxonomy" id="500610"/>
    <lineage>
        <taxon>Bacteria</taxon>
        <taxon>Pseudomonadati</taxon>
        <taxon>Pseudomonadota</taxon>
        <taxon>Gammaproteobacteria</taxon>
        <taxon>Lysobacterales</taxon>
        <taxon>Rhodanobacteraceae</taxon>
        <taxon>Dyella</taxon>
    </lineage>
</organism>
<protein>
    <recommendedName>
        <fullName evidence="4">DUF4019 domain-containing protein</fullName>
    </recommendedName>
</protein>
<evidence type="ECO:0008006" key="4">
    <source>
        <dbReference type="Google" id="ProtNLM"/>
    </source>
</evidence>
<dbReference type="RefSeq" id="WP_026635902.1">
    <property type="nucleotide sequence ID" value="NZ_FONH01000019.1"/>
</dbReference>
<feature type="signal peptide" evidence="1">
    <location>
        <begin position="1"/>
        <end position="25"/>
    </location>
</feature>
<feature type="chain" id="PRO_5011778765" description="DUF4019 domain-containing protein" evidence="1">
    <location>
        <begin position="26"/>
        <end position="164"/>
    </location>
</feature>
<proteinExistence type="predicted"/>
<name>A0A1I2IYY7_9GAMM</name>
<evidence type="ECO:0000313" key="2">
    <source>
        <dbReference type="EMBL" id="SFF45886.1"/>
    </source>
</evidence>
<dbReference type="EMBL" id="FONH01000019">
    <property type="protein sequence ID" value="SFF45886.1"/>
    <property type="molecule type" value="Genomic_DNA"/>
</dbReference>
<accession>A0A1I2IYY7</accession>
<evidence type="ECO:0000313" key="3">
    <source>
        <dbReference type="Proteomes" id="UP000199477"/>
    </source>
</evidence>
<keyword evidence="3" id="KW-1185">Reference proteome</keyword>
<keyword evidence="1" id="KW-0732">Signal</keyword>
<dbReference type="InterPro" id="IPR025091">
    <property type="entry name" value="DUF4019"/>
</dbReference>
<dbReference type="Pfam" id="PF13211">
    <property type="entry name" value="DUF4019"/>
    <property type="match status" value="1"/>
</dbReference>
<sequence length="164" mass="17317">MANQYRRLAAMPFVAALLAAGHAHAQQTPSLDNAVATATRWAAQADGGQADAMWKSSGQIMQKSVSQADWAKYLDGVKKQLGATQSREWAQIGRVESPQGLPPGQYLNVVFLARHANAPALETVSMAQLGANWVPVGYIVRPVQQQPAAPAPAAAPVAPTKPAK</sequence>
<evidence type="ECO:0000256" key="1">
    <source>
        <dbReference type="SAM" id="SignalP"/>
    </source>
</evidence>